<protein>
    <recommendedName>
        <fullName evidence="6">Protein kinase domain-containing protein</fullName>
    </recommendedName>
</protein>
<dbReference type="InterPro" id="IPR035892">
    <property type="entry name" value="C2_domain_sf"/>
</dbReference>
<evidence type="ECO:0000313" key="8">
    <source>
        <dbReference type="EMBL" id="CAD8948535.1"/>
    </source>
</evidence>
<keyword evidence="3" id="KW-0418">Kinase</keyword>
<evidence type="ECO:0000256" key="5">
    <source>
        <dbReference type="SAM" id="MobiDB-lite"/>
    </source>
</evidence>
<dbReference type="Gene3D" id="1.10.510.10">
    <property type="entry name" value="Transferase(Phosphotransferase) domain 1"/>
    <property type="match status" value="1"/>
</dbReference>
<dbReference type="EMBL" id="HBFX01004961">
    <property type="protein sequence ID" value="CAD8948535.1"/>
    <property type="molecule type" value="Transcribed_RNA"/>
</dbReference>
<keyword evidence="2" id="KW-0547">Nucleotide-binding</keyword>
<feature type="region of interest" description="Disordered" evidence="5">
    <location>
        <begin position="283"/>
        <end position="331"/>
    </location>
</feature>
<dbReference type="PANTHER" id="PTHR43671">
    <property type="entry name" value="SERINE/THREONINE-PROTEIN KINASE NEK"/>
    <property type="match status" value="1"/>
</dbReference>
<keyword evidence="4" id="KW-0067">ATP-binding</keyword>
<dbReference type="SUPFAM" id="SSF56112">
    <property type="entry name" value="Protein kinase-like (PK-like)"/>
    <property type="match status" value="1"/>
</dbReference>
<gene>
    <name evidence="8" type="ORF">HAND00432_LOCUS3053</name>
    <name evidence="7" type="ORF">HAND1043_LOCUS19825</name>
</gene>
<evidence type="ECO:0000259" key="6">
    <source>
        <dbReference type="PROSITE" id="PS50011"/>
    </source>
</evidence>
<dbReference type="PROSITE" id="PS50011">
    <property type="entry name" value="PROTEIN_KINASE_DOM"/>
    <property type="match status" value="1"/>
</dbReference>
<dbReference type="Pfam" id="PF14186">
    <property type="entry name" value="Aida_C2"/>
    <property type="match status" value="1"/>
</dbReference>
<dbReference type="SUPFAM" id="SSF47769">
    <property type="entry name" value="SAM/Pointed domain"/>
    <property type="match status" value="1"/>
</dbReference>
<dbReference type="InterPro" id="IPR008271">
    <property type="entry name" value="Ser/Thr_kinase_AS"/>
</dbReference>
<dbReference type="InterPro" id="IPR011009">
    <property type="entry name" value="Kinase-like_dom_sf"/>
</dbReference>
<dbReference type="EMBL" id="HBFK01032615">
    <property type="protein sequence ID" value="CAD8753319.1"/>
    <property type="molecule type" value="Transcribed_RNA"/>
</dbReference>
<feature type="domain" description="Protein kinase" evidence="6">
    <location>
        <begin position="4"/>
        <end position="264"/>
    </location>
</feature>
<reference evidence="8" key="1">
    <citation type="submission" date="2021-01" db="EMBL/GenBank/DDBJ databases">
        <authorList>
            <person name="Corre E."/>
            <person name="Pelletier E."/>
            <person name="Niang G."/>
            <person name="Scheremetjew M."/>
            <person name="Finn R."/>
            <person name="Kale V."/>
            <person name="Holt S."/>
            <person name="Cochrane G."/>
            <person name="Meng A."/>
            <person name="Brown T."/>
            <person name="Cohen L."/>
        </authorList>
    </citation>
    <scope>NUCLEOTIDE SEQUENCE</scope>
    <source>
        <strain evidence="7">CCMP441</strain>
        <strain evidence="8">CCMP644</strain>
    </source>
</reference>
<dbReference type="PROSITE" id="PS00108">
    <property type="entry name" value="PROTEIN_KINASE_ST"/>
    <property type="match status" value="1"/>
</dbReference>
<feature type="region of interest" description="Disordered" evidence="5">
    <location>
        <begin position="507"/>
        <end position="623"/>
    </location>
</feature>
<keyword evidence="1" id="KW-0808">Transferase</keyword>
<evidence type="ECO:0000256" key="4">
    <source>
        <dbReference type="ARBA" id="ARBA00022840"/>
    </source>
</evidence>
<dbReference type="AlphaFoldDB" id="A0A6T8NU10"/>
<dbReference type="InterPro" id="IPR025939">
    <property type="entry name" value="Aida_C"/>
</dbReference>
<accession>A0A6T8NU10</accession>
<dbReference type="PANTHER" id="PTHR43671:SF106">
    <property type="entry name" value="NIMA-LIKE KINASE"/>
    <property type="match status" value="1"/>
</dbReference>
<sequence>MNEYEVTRKLTSGGQGSTCEARDKRSNAKVVIKMVACDSINSGNNALQECKMLQSLNHPNIVAYLDFFIHQDEKTQELLVCTVMEFCKHGDLSRHLKTVKESKKRLPEGTVLRWVEQITSALGHLHSQKIIHRDVKPHNVFITADGKMKMGDFGLASNTQRYKATSTVGTPCYFAPEVLQKEDYGNPIDLWGVGCILYEVMTLDFLWARKGMISVQVMSKPFRPSDFPQDFSFDIRELTCLLLDPNSRRRPTAAAAQETVTQILKNSGHDGSAPAIQRVASNRSATGAAPGGGVPAAPARQHPHAGSRDADSGPASGGRRTLPGQQGYATRRDVTLEDISNALKKVPNTSGTLVRYMKIFEESRLYGKNLADVEDMGTLIQHIPISNPTDKQAVVMTIRVLLKDATTVAKPESSGSGAALDTPVSKWLKQEGFRNYLGVFTQAGVYDLATISNLNRNAITSLCLPEMSKQPAWEDDMQALCHAVGELHVKIQQESRYAGTTGLGPLLADGKVSRQGSNEPQVPARGPSRHSSSERAQDELQQPTSGSARGHGSGTHLAHTHQTPGQDMGPDEDGLFSLNALLSRGAPGKHVGRPPSGQVGGKPPPGGVSLLTREPSVREEPAAGAGGKLTIQLRLIEIVNSSILMQNMFLVIVVARANGDIVYTEETIQLTPQPTDKSLMRFHLNKVMDVPKDKTAGVYFEVRHMKGGKPAPTKYWAFLAPGCKERGDCMLQMYKAPTIYDQRKQKNTPKQGSRFHVTVA</sequence>
<dbReference type="InterPro" id="IPR000719">
    <property type="entry name" value="Prot_kinase_dom"/>
</dbReference>
<name>A0A6T8NU10_HEMAN</name>
<evidence type="ECO:0000256" key="2">
    <source>
        <dbReference type="ARBA" id="ARBA00022741"/>
    </source>
</evidence>
<dbReference type="GO" id="GO:0005524">
    <property type="term" value="F:ATP binding"/>
    <property type="evidence" value="ECO:0007669"/>
    <property type="project" value="UniProtKB-KW"/>
</dbReference>
<evidence type="ECO:0000256" key="3">
    <source>
        <dbReference type="ARBA" id="ARBA00022777"/>
    </source>
</evidence>
<evidence type="ECO:0000256" key="1">
    <source>
        <dbReference type="ARBA" id="ARBA00022679"/>
    </source>
</evidence>
<dbReference type="Pfam" id="PF00069">
    <property type="entry name" value="Pkinase"/>
    <property type="match status" value="1"/>
</dbReference>
<evidence type="ECO:0000313" key="7">
    <source>
        <dbReference type="EMBL" id="CAD8753319.1"/>
    </source>
</evidence>
<dbReference type="InterPro" id="IPR013761">
    <property type="entry name" value="SAM/pointed_sf"/>
</dbReference>
<proteinExistence type="predicted"/>
<organism evidence="8">
    <name type="scientific">Hemiselmis andersenii</name>
    <name type="common">Cryptophyte alga</name>
    <dbReference type="NCBI Taxonomy" id="464988"/>
    <lineage>
        <taxon>Eukaryota</taxon>
        <taxon>Cryptophyceae</taxon>
        <taxon>Cryptomonadales</taxon>
        <taxon>Hemiselmidaceae</taxon>
        <taxon>Hemiselmis</taxon>
    </lineage>
</organism>
<dbReference type="InterPro" id="IPR050660">
    <property type="entry name" value="NEK_Ser/Thr_kinase"/>
</dbReference>
<dbReference type="Gene3D" id="2.60.40.150">
    <property type="entry name" value="C2 domain"/>
    <property type="match status" value="1"/>
</dbReference>
<dbReference type="GO" id="GO:0004674">
    <property type="term" value="F:protein serine/threonine kinase activity"/>
    <property type="evidence" value="ECO:0007669"/>
    <property type="project" value="TreeGrafter"/>
</dbReference>
<dbReference type="SMART" id="SM00220">
    <property type="entry name" value="S_TKc"/>
    <property type="match status" value="1"/>
</dbReference>